<evidence type="ECO:0000313" key="2">
    <source>
        <dbReference type="EMBL" id="CAK0860835.1"/>
    </source>
</evidence>
<feature type="non-terminal residue" evidence="2">
    <location>
        <position position="103"/>
    </location>
</feature>
<reference evidence="2" key="1">
    <citation type="submission" date="2023-10" db="EMBL/GenBank/DDBJ databases">
        <authorList>
            <person name="Chen Y."/>
            <person name="Shah S."/>
            <person name="Dougan E. K."/>
            <person name="Thang M."/>
            <person name="Chan C."/>
        </authorList>
    </citation>
    <scope>NUCLEOTIDE SEQUENCE [LARGE SCALE GENOMIC DNA]</scope>
</reference>
<feature type="non-terminal residue" evidence="2">
    <location>
        <position position="1"/>
    </location>
</feature>
<dbReference type="EMBL" id="CAUYUJ010016016">
    <property type="protein sequence ID" value="CAK0860835.1"/>
    <property type="molecule type" value="Genomic_DNA"/>
</dbReference>
<comment type="caution">
    <text evidence="2">The sequence shown here is derived from an EMBL/GenBank/DDBJ whole genome shotgun (WGS) entry which is preliminary data.</text>
</comment>
<name>A0ABN9UNQ1_9DINO</name>
<protein>
    <submittedName>
        <fullName evidence="2">Uncharacterized protein</fullName>
    </submittedName>
</protein>
<feature type="region of interest" description="Disordered" evidence="1">
    <location>
        <begin position="69"/>
        <end position="103"/>
    </location>
</feature>
<dbReference type="Proteomes" id="UP001189429">
    <property type="component" value="Unassembled WGS sequence"/>
</dbReference>
<organism evidence="2 3">
    <name type="scientific">Prorocentrum cordatum</name>
    <dbReference type="NCBI Taxonomy" id="2364126"/>
    <lineage>
        <taxon>Eukaryota</taxon>
        <taxon>Sar</taxon>
        <taxon>Alveolata</taxon>
        <taxon>Dinophyceae</taxon>
        <taxon>Prorocentrales</taxon>
        <taxon>Prorocentraceae</taxon>
        <taxon>Prorocentrum</taxon>
    </lineage>
</organism>
<evidence type="ECO:0000313" key="3">
    <source>
        <dbReference type="Proteomes" id="UP001189429"/>
    </source>
</evidence>
<sequence>VRIGELGEQLAVFQAPERTRATAADVDMGARALGGKIEALRAAVAEARSLGALAEGAARGSQGVANEHFRGARDPDSGAPEVKAARQARQDEGAQFWDPVVDE</sequence>
<gene>
    <name evidence="2" type="ORF">PCOR1329_LOCUS49692</name>
</gene>
<evidence type="ECO:0000256" key="1">
    <source>
        <dbReference type="SAM" id="MobiDB-lite"/>
    </source>
</evidence>
<proteinExistence type="predicted"/>
<keyword evidence="3" id="KW-1185">Reference proteome</keyword>
<accession>A0ABN9UNQ1</accession>